<evidence type="ECO:0000256" key="1">
    <source>
        <dbReference type="SAM" id="Phobius"/>
    </source>
</evidence>
<sequence length="175" mass="18809">MIMTPRLSKFALTVHVTFSVSLLGAVAGFLALAVAGLIGRDAQIVRGAYVAMDVTAWYVIVPLTFASLITGIIQSLGTTWGLFRHYWVVAKLLLTILVTIVLLLQMGLISHTARVAAETTLSSADLFEARISLVAHAAGGLLVLLLPVVLSVYKPRGRTRHGARKQHDQLALSKP</sequence>
<keyword evidence="1" id="KW-0472">Membrane</keyword>
<protein>
    <recommendedName>
        <fullName evidence="4">DUF2269 domain-containing protein</fullName>
    </recommendedName>
</protein>
<comment type="caution">
    <text evidence="2">The sequence shown here is derived from an EMBL/GenBank/DDBJ whole genome shotgun (WGS) entry which is preliminary data.</text>
</comment>
<dbReference type="EMBL" id="MZMT01000024">
    <property type="protein sequence ID" value="PIO45050.1"/>
    <property type="molecule type" value="Genomic_DNA"/>
</dbReference>
<feature type="transmembrane region" description="Helical" evidence="1">
    <location>
        <begin position="88"/>
        <end position="109"/>
    </location>
</feature>
<evidence type="ECO:0000313" key="3">
    <source>
        <dbReference type="Proteomes" id="UP000232163"/>
    </source>
</evidence>
<evidence type="ECO:0000313" key="2">
    <source>
        <dbReference type="EMBL" id="PIO45050.1"/>
    </source>
</evidence>
<dbReference type="Proteomes" id="UP000232163">
    <property type="component" value="Unassembled WGS sequence"/>
</dbReference>
<dbReference type="KEGG" id="pht:BLM14_22380"/>
<organism evidence="2 3">
    <name type="scientific">Phyllobacterium zundukense</name>
    <dbReference type="NCBI Taxonomy" id="1867719"/>
    <lineage>
        <taxon>Bacteria</taxon>
        <taxon>Pseudomonadati</taxon>
        <taxon>Pseudomonadota</taxon>
        <taxon>Alphaproteobacteria</taxon>
        <taxon>Hyphomicrobiales</taxon>
        <taxon>Phyllobacteriaceae</taxon>
        <taxon>Phyllobacterium</taxon>
    </lineage>
</organism>
<proteinExistence type="predicted"/>
<dbReference type="OrthoDB" id="8082651at2"/>
<dbReference type="RefSeq" id="WP_100002118.1">
    <property type="nucleotide sequence ID" value="NZ_CP017941.1"/>
</dbReference>
<feature type="transmembrane region" description="Helical" evidence="1">
    <location>
        <begin position="129"/>
        <end position="153"/>
    </location>
</feature>
<keyword evidence="1" id="KW-1133">Transmembrane helix</keyword>
<gene>
    <name evidence="2" type="ORF">B5P45_09610</name>
</gene>
<feature type="transmembrane region" description="Helical" evidence="1">
    <location>
        <begin position="55"/>
        <end position="76"/>
    </location>
</feature>
<feature type="transmembrane region" description="Helical" evidence="1">
    <location>
        <begin position="12"/>
        <end position="35"/>
    </location>
</feature>
<keyword evidence="1" id="KW-0812">Transmembrane</keyword>
<name>A0A2N9VZY2_9HYPH</name>
<reference evidence="3" key="1">
    <citation type="journal article" date="2017" name="Int J Environ Stud">
        <title>Does the Miocene-Pliocene relict legume Oxytropis triphylla form nitrogen-fixing nodules with a combination of bacterial strains?</title>
        <authorList>
            <person name="Safronova V."/>
            <person name="Belimov A."/>
            <person name="Sazanova A."/>
            <person name="Kuznetsova I."/>
            <person name="Popova J."/>
            <person name="Andronov E."/>
            <person name="Verkhozina A."/>
            <person name="Tikhonovich I."/>
        </authorList>
    </citation>
    <scope>NUCLEOTIDE SEQUENCE [LARGE SCALE GENOMIC DNA]</scope>
    <source>
        <strain evidence="3">Tri-38</strain>
    </source>
</reference>
<evidence type="ECO:0008006" key="4">
    <source>
        <dbReference type="Google" id="ProtNLM"/>
    </source>
</evidence>
<keyword evidence="3" id="KW-1185">Reference proteome</keyword>
<accession>A0A2N9VZY2</accession>
<dbReference type="AlphaFoldDB" id="A0A2N9VZY2"/>